<evidence type="ECO:0000313" key="2">
    <source>
        <dbReference type="EMBL" id="KAJ8434212.1"/>
    </source>
</evidence>
<name>A0A9Q1K052_9CARY</name>
<dbReference type="CDD" id="cd00303">
    <property type="entry name" value="retropepsin_like"/>
    <property type="match status" value="1"/>
</dbReference>
<keyword evidence="3" id="KW-1185">Reference proteome</keyword>
<dbReference type="InterPro" id="IPR021109">
    <property type="entry name" value="Peptidase_aspartic_dom_sf"/>
</dbReference>
<dbReference type="Gene3D" id="2.40.70.10">
    <property type="entry name" value="Acid Proteases"/>
    <property type="match status" value="1"/>
</dbReference>
<feature type="compositionally biased region" description="Basic and acidic residues" evidence="1">
    <location>
        <begin position="115"/>
        <end position="131"/>
    </location>
</feature>
<organism evidence="2 3">
    <name type="scientific">Carnegiea gigantea</name>
    <dbReference type="NCBI Taxonomy" id="171969"/>
    <lineage>
        <taxon>Eukaryota</taxon>
        <taxon>Viridiplantae</taxon>
        <taxon>Streptophyta</taxon>
        <taxon>Embryophyta</taxon>
        <taxon>Tracheophyta</taxon>
        <taxon>Spermatophyta</taxon>
        <taxon>Magnoliopsida</taxon>
        <taxon>eudicotyledons</taxon>
        <taxon>Gunneridae</taxon>
        <taxon>Pentapetalae</taxon>
        <taxon>Caryophyllales</taxon>
        <taxon>Cactineae</taxon>
        <taxon>Cactaceae</taxon>
        <taxon>Cactoideae</taxon>
        <taxon>Echinocereeae</taxon>
        <taxon>Carnegiea</taxon>
    </lineage>
</organism>
<feature type="region of interest" description="Disordered" evidence="1">
    <location>
        <begin position="115"/>
        <end position="178"/>
    </location>
</feature>
<comment type="caution">
    <text evidence="2">The sequence shown here is derived from an EMBL/GenBank/DDBJ whole genome shotgun (WGS) entry which is preliminary data.</text>
</comment>
<dbReference type="AlphaFoldDB" id="A0A9Q1K052"/>
<reference evidence="2" key="1">
    <citation type="submission" date="2022-04" db="EMBL/GenBank/DDBJ databases">
        <title>Carnegiea gigantea Genome sequencing and assembly v2.</title>
        <authorList>
            <person name="Copetti D."/>
            <person name="Sanderson M.J."/>
            <person name="Burquez A."/>
            <person name="Wojciechowski M.F."/>
        </authorList>
    </citation>
    <scope>NUCLEOTIDE SEQUENCE</scope>
    <source>
        <strain evidence="2">SGP5-SGP5p</strain>
        <tissue evidence="2">Aerial part</tissue>
    </source>
</reference>
<dbReference type="EMBL" id="JAKOGI010000493">
    <property type="protein sequence ID" value="KAJ8434212.1"/>
    <property type="molecule type" value="Genomic_DNA"/>
</dbReference>
<dbReference type="PANTHER" id="PTHR33240">
    <property type="entry name" value="OS08G0508500 PROTEIN"/>
    <property type="match status" value="1"/>
</dbReference>
<proteinExistence type="predicted"/>
<dbReference type="PANTHER" id="PTHR33240:SF17">
    <property type="entry name" value="EUKARYOTIC PEPTIDE CHAIN RELEASE FACTOR GTP-BINDING SUBUNIT-LIKE"/>
    <property type="match status" value="1"/>
</dbReference>
<evidence type="ECO:0000256" key="1">
    <source>
        <dbReference type="SAM" id="MobiDB-lite"/>
    </source>
</evidence>
<protein>
    <submittedName>
        <fullName evidence="2">Uncharacterized protein</fullName>
    </submittedName>
</protein>
<evidence type="ECO:0000313" key="3">
    <source>
        <dbReference type="Proteomes" id="UP001153076"/>
    </source>
</evidence>
<sequence>MPTMVLCGKEALQFASPHNDPLVIEMKIASAIVRQILIDTGSSIDIMTWDCLNKLAHPRRDIIPLIDTEVNPIGMICLPVRFGDKTKSKNVEVDFLVVDVPTAYNVILGRTTLHKRERDDEERRKNKEKRGGYTSSSPLSSGPSSLEALASASKGIVASSPAPSPSPSPEGGINSISLGSRPSSSARWCSSVGLEIAILLKFLSCVTKTLRKYPKPPRSLQPWPLRGPLLAGVAGLSSRPLGHLDQPLAFPSAAGTGSLAPSAFGTQPWLSPSERTLRPLSPPPRLDEIGGWPLGARGRTVAGLRCNPHSLRGGGVFLETESAIPKYRGADRSAPASPRMGRGRRRGLIMTTLVRSKVDLLGLLVDEALPLLFLTVLGVGCHLRQSGIPGLKDHQPRPRLLYIKQKGSQARRGEEEVVSKKLQLREPIERFTITRLTLPPLRALHRFYCLSHKLRDGSGLILLPYVELEVTRLLSSTVGSPKGFLTGLPSFQSGTFSQPDSRWTKRKHISNASPLTSSRWHNLHGHQFILVQNLFNHQVKRKSETIVESRTINSYTFGGWLIHGGIRLGDYEERPYGRVSDCPDRPEGPGGSGPLETLELVDVPSEDECLDELLEEEEEEVSHEVELVLVEATSAPGFDKLGAEQGLPCVPSTNNSSRDLMWAVDLVFSILCTWKSAI</sequence>
<gene>
    <name evidence="2" type="ORF">Cgig2_015701</name>
</gene>
<dbReference type="Proteomes" id="UP001153076">
    <property type="component" value="Unassembled WGS sequence"/>
</dbReference>
<accession>A0A9Q1K052</accession>
<feature type="compositionally biased region" description="Low complexity" evidence="1">
    <location>
        <begin position="135"/>
        <end position="161"/>
    </location>
</feature>